<dbReference type="PANTHER" id="PTHR11609:SF5">
    <property type="entry name" value="PHOSPHORIBOSYLAMINOIMIDAZOLE CARBOXYLASE"/>
    <property type="match status" value="1"/>
</dbReference>
<dbReference type="Gene3D" id="3.30.470.20">
    <property type="entry name" value="ATP-grasp fold, B domain"/>
    <property type="match status" value="1"/>
</dbReference>
<dbReference type="HAMAP" id="MF_01928">
    <property type="entry name" value="PurK"/>
    <property type="match status" value="1"/>
</dbReference>
<dbReference type="GeneID" id="57978464"/>
<dbReference type="Gene3D" id="3.40.50.20">
    <property type="match status" value="1"/>
</dbReference>
<feature type="binding site" evidence="8">
    <location>
        <position position="107"/>
    </location>
    <ligand>
        <name>ATP</name>
        <dbReference type="ChEBI" id="CHEBI:30616"/>
    </ligand>
</feature>
<comment type="caution">
    <text evidence="12">The sequence shown here is derived from an EMBL/GenBank/DDBJ whole genome shotgun (WGS) entry which is preliminary data.</text>
</comment>
<dbReference type="EMBL" id="JAAOCP010000001">
    <property type="protein sequence ID" value="MBJ7638048.1"/>
    <property type="molecule type" value="Genomic_DNA"/>
</dbReference>
<feature type="binding site" evidence="8">
    <location>
        <position position="147"/>
    </location>
    <ligand>
        <name>ATP</name>
        <dbReference type="ChEBI" id="CHEBI:30616"/>
    </ligand>
</feature>
<evidence type="ECO:0000256" key="4">
    <source>
        <dbReference type="ARBA" id="ARBA00022741"/>
    </source>
</evidence>
<dbReference type="Pfam" id="PF22660">
    <property type="entry name" value="RS_preATP-grasp-like"/>
    <property type="match status" value="1"/>
</dbReference>
<dbReference type="InterPro" id="IPR054350">
    <property type="entry name" value="PurT/PurK_preATP-grasp"/>
</dbReference>
<evidence type="ECO:0000256" key="6">
    <source>
        <dbReference type="ARBA" id="ARBA00022840"/>
    </source>
</evidence>
<comment type="cofactor">
    <cofactor evidence="1">
        <name>Mn(2+)</name>
        <dbReference type="ChEBI" id="CHEBI:29035"/>
    </cofactor>
</comment>
<feature type="binding site" evidence="8">
    <location>
        <begin position="152"/>
        <end position="158"/>
    </location>
    <ligand>
        <name>ATP</name>
        <dbReference type="ChEBI" id="CHEBI:30616"/>
    </ligand>
</feature>
<dbReference type="GO" id="GO:0034028">
    <property type="term" value="F:5-(carboxyamino)imidazole ribonucleotide synthase activity"/>
    <property type="evidence" value="ECO:0007669"/>
    <property type="project" value="UniProtKB-UniRule"/>
</dbReference>
<dbReference type="Proteomes" id="UP000728106">
    <property type="component" value="Unassembled WGS sequence"/>
</dbReference>
<dbReference type="SUPFAM" id="SSF51246">
    <property type="entry name" value="Rudiment single hybrid motif"/>
    <property type="match status" value="1"/>
</dbReference>
<feature type="binding site" evidence="8">
    <location>
        <begin position="185"/>
        <end position="188"/>
    </location>
    <ligand>
        <name>ATP</name>
        <dbReference type="ChEBI" id="CHEBI:30616"/>
    </ligand>
</feature>
<dbReference type="GO" id="GO:0004638">
    <property type="term" value="F:phosphoribosylaminoimidazole carboxylase activity"/>
    <property type="evidence" value="ECO:0007669"/>
    <property type="project" value="InterPro"/>
</dbReference>
<comment type="cofactor">
    <cofactor evidence="2">
        <name>Mg(2+)</name>
        <dbReference type="ChEBI" id="CHEBI:18420"/>
    </cofactor>
</comment>
<keyword evidence="4 8" id="KW-0547">Nucleotide-binding</keyword>
<dbReference type="PANTHER" id="PTHR11609">
    <property type="entry name" value="PURINE BIOSYNTHESIS PROTEIN 6/7, PUR6/7"/>
    <property type="match status" value="1"/>
</dbReference>
<evidence type="ECO:0000259" key="10">
    <source>
        <dbReference type="PROSITE" id="PS50975"/>
    </source>
</evidence>
<feature type="binding site" evidence="8">
    <location>
        <position position="193"/>
    </location>
    <ligand>
        <name>ATP</name>
        <dbReference type="ChEBI" id="CHEBI:30616"/>
    </ligand>
</feature>
<feature type="domain" description="ATP-grasp" evidence="10">
    <location>
        <begin position="111"/>
        <end position="299"/>
    </location>
</feature>
<dbReference type="EC" id="6.3.4.18" evidence="8 9"/>
<dbReference type="GO" id="GO:0005829">
    <property type="term" value="C:cytosol"/>
    <property type="evidence" value="ECO:0007669"/>
    <property type="project" value="TreeGrafter"/>
</dbReference>
<dbReference type="AlphaFoldDB" id="A0A4Z0RNM3"/>
<dbReference type="Proteomes" id="UP000808038">
    <property type="component" value="Unassembled WGS sequence"/>
</dbReference>
<dbReference type="Gene3D" id="3.30.1490.20">
    <property type="entry name" value="ATP-grasp fold, A domain"/>
    <property type="match status" value="1"/>
</dbReference>
<comment type="subunit">
    <text evidence="8 9">Homodimer.</text>
</comment>
<evidence type="ECO:0000256" key="5">
    <source>
        <dbReference type="ARBA" id="ARBA00022755"/>
    </source>
</evidence>
<dbReference type="InterPro" id="IPR005875">
    <property type="entry name" value="PurK"/>
</dbReference>
<comment type="catalytic activity">
    <reaction evidence="8 9">
        <text>5-amino-1-(5-phospho-beta-D-ribosyl)imidazole + hydrogencarbonate + ATP = 5-carboxyamino-1-(5-phospho-D-ribosyl)imidazole + ADP + phosphate + 2 H(+)</text>
        <dbReference type="Rhea" id="RHEA:19317"/>
        <dbReference type="ChEBI" id="CHEBI:15378"/>
        <dbReference type="ChEBI" id="CHEBI:17544"/>
        <dbReference type="ChEBI" id="CHEBI:30616"/>
        <dbReference type="ChEBI" id="CHEBI:43474"/>
        <dbReference type="ChEBI" id="CHEBI:58730"/>
        <dbReference type="ChEBI" id="CHEBI:137981"/>
        <dbReference type="ChEBI" id="CHEBI:456216"/>
        <dbReference type="EC" id="6.3.4.18"/>
    </reaction>
</comment>
<dbReference type="InterPro" id="IPR011761">
    <property type="entry name" value="ATP-grasp"/>
</dbReference>
<dbReference type="InterPro" id="IPR040686">
    <property type="entry name" value="PurK_C"/>
</dbReference>
<dbReference type="NCBIfam" id="NF004675">
    <property type="entry name" value="PRK06019.1-1"/>
    <property type="match status" value="1"/>
</dbReference>
<feature type="binding site" evidence="8">
    <location>
        <begin position="269"/>
        <end position="270"/>
    </location>
    <ligand>
        <name>ATP</name>
        <dbReference type="ChEBI" id="CHEBI:30616"/>
    </ligand>
</feature>
<reference evidence="12 13" key="2">
    <citation type="journal article" date="2021" name="Int. J. Food Microbiol.">
        <title>Safety demonstration of a microbial species for use in the food chain: Weissella confusa.</title>
        <authorList>
            <person name="Bourdichon F."/>
            <person name="Patrone V."/>
            <person name="Fontana A."/>
            <person name="Milani G."/>
            <person name="Morelli L."/>
        </authorList>
    </citation>
    <scope>NUCLEOTIDE SEQUENCE [LARGE SCALE GENOMIC DNA]</scope>
    <source>
        <strain evidence="11">CCUG 30943</strain>
        <strain evidence="12 13">CCUG 43002</strain>
    </source>
</reference>
<dbReference type="NCBIfam" id="NF004679">
    <property type="entry name" value="PRK06019.1-5"/>
    <property type="match status" value="1"/>
</dbReference>
<dbReference type="GO" id="GO:0005524">
    <property type="term" value="F:ATP binding"/>
    <property type="evidence" value="ECO:0007669"/>
    <property type="project" value="UniProtKB-UniRule"/>
</dbReference>
<name>A0A4Z0RNM3_WEICO</name>
<dbReference type="NCBIfam" id="TIGR01161">
    <property type="entry name" value="purK"/>
    <property type="match status" value="1"/>
</dbReference>
<evidence type="ECO:0000256" key="7">
    <source>
        <dbReference type="ARBA" id="ARBA00023211"/>
    </source>
</evidence>
<evidence type="ECO:0000256" key="1">
    <source>
        <dbReference type="ARBA" id="ARBA00001936"/>
    </source>
</evidence>
<keyword evidence="7" id="KW-0464">Manganese</keyword>
<reference evidence="12" key="1">
    <citation type="submission" date="2020-02" db="EMBL/GenBank/DDBJ databases">
        <authorList>
            <person name="Fontana A."/>
            <person name="Patrone V."/>
            <person name="Morelli L."/>
        </authorList>
    </citation>
    <scope>NUCLEOTIDE SEQUENCE</scope>
    <source>
        <strain evidence="11">CCUG 30943</strain>
        <strain evidence="12">CCUG 43002</strain>
    </source>
</reference>
<dbReference type="InterPro" id="IPR013815">
    <property type="entry name" value="ATP_grasp_subdomain_1"/>
</dbReference>
<dbReference type="SUPFAM" id="SSF52440">
    <property type="entry name" value="PreATP-grasp domain"/>
    <property type="match status" value="1"/>
</dbReference>
<gene>
    <name evidence="8 9 12" type="primary">purK</name>
    <name evidence="12" type="ORF">HAU20_01245</name>
    <name evidence="11" type="ORF">HAU43_00230</name>
</gene>
<dbReference type="Pfam" id="PF02222">
    <property type="entry name" value="ATP-grasp"/>
    <property type="match status" value="1"/>
</dbReference>
<dbReference type="InterPro" id="IPR016185">
    <property type="entry name" value="PreATP-grasp_dom_sf"/>
</dbReference>
<dbReference type="NCBIfam" id="NF004676">
    <property type="entry name" value="PRK06019.1-2"/>
    <property type="match status" value="1"/>
</dbReference>
<dbReference type="InterPro" id="IPR003135">
    <property type="entry name" value="ATP-grasp_carboxylate-amine"/>
</dbReference>
<dbReference type="EMBL" id="JAAOCX010000001">
    <property type="protein sequence ID" value="MBJ7631541.1"/>
    <property type="molecule type" value="Genomic_DNA"/>
</dbReference>
<comment type="function">
    <text evidence="9">Catalyzes the ATP-dependent conversion of 5-aminoimidazole ribonucleotide (AIR) and HCO(3)- to N5-carboxyaminoimidazole ribonucleotide (N5-CAIR).</text>
</comment>
<feature type="binding site" evidence="8">
    <location>
        <position position="216"/>
    </location>
    <ligand>
        <name>ATP</name>
        <dbReference type="ChEBI" id="CHEBI:30616"/>
    </ligand>
</feature>
<dbReference type="SUPFAM" id="SSF56059">
    <property type="entry name" value="Glutathione synthetase ATP-binding domain-like"/>
    <property type="match status" value="1"/>
</dbReference>
<comment type="function">
    <text evidence="8">Catalyzes the ATP-dependent conversion of 5-aminoimidazole ribonucleotide (AIR) and HCO(3)(-) to N5-carboxyaminoimidazole ribonucleotide (N5-CAIR).</text>
</comment>
<comment type="pathway">
    <text evidence="8 9">Purine metabolism; IMP biosynthesis via de novo pathway; 5-amino-1-(5-phospho-D-ribosyl)imidazole-4-carboxylate from 5-amino-1-(5-phospho-D-ribosyl)imidazole (N5-CAIR route): step 1/2.</text>
</comment>
<evidence type="ECO:0000256" key="2">
    <source>
        <dbReference type="ARBA" id="ARBA00001946"/>
    </source>
</evidence>
<organism evidence="12 13">
    <name type="scientific">Weissella confusa</name>
    <name type="common">Lactobacillus confusus</name>
    <dbReference type="NCBI Taxonomy" id="1583"/>
    <lineage>
        <taxon>Bacteria</taxon>
        <taxon>Bacillati</taxon>
        <taxon>Bacillota</taxon>
        <taxon>Bacilli</taxon>
        <taxon>Lactobacillales</taxon>
        <taxon>Lactobacillaceae</taxon>
        <taxon>Weissella</taxon>
    </lineage>
</organism>
<dbReference type="PROSITE" id="PS50975">
    <property type="entry name" value="ATP_GRASP"/>
    <property type="match status" value="1"/>
</dbReference>
<evidence type="ECO:0000256" key="3">
    <source>
        <dbReference type="ARBA" id="ARBA00022598"/>
    </source>
</evidence>
<dbReference type="Pfam" id="PF17769">
    <property type="entry name" value="PurK_C"/>
    <property type="match status" value="1"/>
</dbReference>
<evidence type="ECO:0000313" key="12">
    <source>
        <dbReference type="EMBL" id="MBJ7638048.1"/>
    </source>
</evidence>
<dbReference type="RefSeq" id="WP_003608191.1">
    <property type="nucleotide sequence ID" value="NZ_ALXH01000032.1"/>
</dbReference>
<dbReference type="GO" id="GO:0006189">
    <property type="term" value="P:'de novo' IMP biosynthetic process"/>
    <property type="evidence" value="ECO:0007669"/>
    <property type="project" value="UniProtKB-UniRule"/>
</dbReference>
<keyword evidence="13" id="KW-1185">Reference proteome</keyword>
<dbReference type="InterPro" id="IPR011054">
    <property type="entry name" value="Rudment_hybrid_motif"/>
</dbReference>
<keyword evidence="5 8" id="KW-0658">Purine biosynthesis</keyword>
<evidence type="ECO:0000313" key="13">
    <source>
        <dbReference type="Proteomes" id="UP000728106"/>
    </source>
</evidence>
<dbReference type="GO" id="GO:0046872">
    <property type="term" value="F:metal ion binding"/>
    <property type="evidence" value="ECO:0007669"/>
    <property type="project" value="InterPro"/>
</dbReference>
<evidence type="ECO:0000313" key="11">
    <source>
        <dbReference type="EMBL" id="MBJ7631541.1"/>
    </source>
</evidence>
<evidence type="ECO:0000256" key="8">
    <source>
        <dbReference type="HAMAP-Rule" id="MF_01928"/>
    </source>
</evidence>
<comment type="similarity">
    <text evidence="8 9">Belongs to the PurK/PurT family.</text>
</comment>
<keyword evidence="3 8" id="KW-0436">Ligase</keyword>
<dbReference type="FunFam" id="3.40.50.20:FF:000016">
    <property type="entry name" value="N5-carboxyaminoimidazole ribonucleotide synthase"/>
    <property type="match status" value="1"/>
</dbReference>
<evidence type="ECO:0000256" key="9">
    <source>
        <dbReference type="RuleBase" id="RU361200"/>
    </source>
</evidence>
<proteinExistence type="inferred from homology"/>
<keyword evidence="6 8" id="KW-0067">ATP-binding</keyword>
<protein>
    <recommendedName>
        <fullName evidence="8 9">N5-carboxyaminoimidazole ribonucleotide synthase</fullName>
        <shortName evidence="8 9">N5-CAIR synthase</shortName>
        <ecNumber evidence="8 9">6.3.4.18</ecNumber>
    </recommendedName>
    <alternativeName>
        <fullName evidence="8 9">5-(carboxyamino)imidazole ribonucleotide synthetase</fullName>
    </alternativeName>
</protein>
<sequence>MTKPILPPATLGIVGGGQLGQMMALAAKPMGYRVVVLDPQINAPAAQIADQQLVANYDDESALRNLADIADVITYEFENVSQEALANAVPAKQLPQGTQLLHITANRLREKTFIADLGLPVAPFAAVDNVVALDASCHKVSLPAILKTVEGGYDGHGQWDIPNQEALANLLAHWDVPVNTPMILEKQITFDRELSVMVARDISGDIRTWPVTVNEHQNHILHVSAAPASLSDKIADEIAHIAKTLANALNLVGVLGIEMFVAGDQVYVNELAPRPHNSGHFTIEATNVSQFEGHVRSVLGLPIPEIKQWAPAMMLNLLGDDINRARRELIDHPEWHIHDYGKDEVKPGRKMGHITVTGLREMKALRAWGHQKG</sequence>
<accession>A0A4Z0RNM3</accession>